<reference evidence="7 8" key="1">
    <citation type="journal article" date="2015" name="BMC Genomics">
        <title>Genome mining reveals unlocked bioactive potential of marine Gram-negative bacteria.</title>
        <authorList>
            <person name="Machado H."/>
            <person name="Sonnenschein E.C."/>
            <person name="Melchiorsen J."/>
            <person name="Gram L."/>
        </authorList>
    </citation>
    <scope>NUCLEOTIDE SEQUENCE [LARGE SCALE GENOMIC DNA]</scope>
    <source>
        <strain evidence="7 8">S4054</strain>
    </source>
</reference>
<dbReference type="Pfam" id="PF07690">
    <property type="entry name" value="MFS_1"/>
    <property type="match status" value="1"/>
</dbReference>
<dbReference type="Proteomes" id="UP000033434">
    <property type="component" value="Unassembled WGS sequence"/>
</dbReference>
<feature type="transmembrane region" description="Helical" evidence="5">
    <location>
        <begin position="96"/>
        <end position="118"/>
    </location>
</feature>
<gene>
    <name evidence="7" type="ORF">N479_21525</name>
</gene>
<evidence type="ECO:0000256" key="5">
    <source>
        <dbReference type="SAM" id="Phobius"/>
    </source>
</evidence>
<evidence type="ECO:0000313" key="8">
    <source>
        <dbReference type="Proteomes" id="UP000033434"/>
    </source>
</evidence>
<evidence type="ECO:0000256" key="3">
    <source>
        <dbReference type="ARBA" id="ARBA00022989"/>
    </source>
</evidence>
<dbReference type="InterPro" id="IPR005829">
    <property type="entry name" value="Sugar_transporter_CS"/>
</dbReference>
<feature type="transmembrane region" description="Helical" evidence="5">
    <location>
        <begin position="227"/>
        <end position="248"/>
    </location>
</feature>
<evidence type="ECO:0000256" key="2">
    <source>
        <dbReference type="ARBA" id="ARBA00022692"/>
    </source>
</evidence>
<feature type="transmembrane region" description="Helical" evidence="5">
    <location>
        <begin position="383"/>
        <end position="402"/>
    </location>
</feature>
<dbReference type="PROSITE" id="PS00216">
    <property type="entry name" value="SUGAR_TRANSPORT_1"/>
    <property type="match status" value="1"/>
</dbReference>
<dbReference type="RefSeq" id="WP_046357850.1">
    <property type="nucleotide sequence ID" value="NZ_AUXW01000180.1"/>
</dbReference>
<dbReference type="PANTHER" id="PTHR23530:SF1">
    <property type="entry name" value="PERMEASE, MAJOR FACILITATOR SUPERFAMILY-RELATED"/>
    <property type="match status" value="1"/>
</dbReference>
<dbReference type="Gene3D" id="1.20.1250.20">
    <property type="entry name" value="MFS general substrate transporter like domains"/>
    <property type="match status" value="1"/>
</dbReference>
<feature type="transmembrane region" description="Helical" evidence="5">
    <location>
        <begin position="39"/>
        <end position="60"/>
    </location>
</feature>
<dbReference type="PROSITE" id="PS50850">
    <property type="entry name" value="MFS"/>
    <property type="match status" value="1"/>
</dbReference>
<feature type="transmembrane region" description="Helical" evidence="5">
    <location>
        <begin position="260"/>
        <end position="281"/>
    </location>
</feature>
<evidence type="ECO:0000256" key="4">
    <source>
        <dbReference type="ARBA" id="ARBA00023136"/>
    </source>
</evidence>
<feature type="transmembrane region" description="Helical" evidence="5">
    <location>
        <begin position="72"/>
        <end position="90"/>
    </location>
</feature>
<feature type="transmembrane region" description="Helical" evidence="5">
    <location>
        <begin position="171"/>
        <end position="193"/>
    </location>
</feature>
<dbReference type="InterPro" id="IPR011701">
    <property type="entry name" value="MFS"/>
</dbReference>
<dbReference type="GO" id="GO:0022857">
    <property type="term" value="F:transmembrane transporter activity"/>
    <property type="evidence" value="ECO:0007669"/>
    <property type="project" value="InterPro"/>
</dbReference>
<dbReference type="InterPro" id="IPR036259">
    <property type="entry name" value="MFS_trans_sf"/>
</dbReference>
<protein>
    <recommendedName>
        <fullName evidence="6">Major facilitator superfamily (MFS) profile domain-containing protein</fullName>
    </recommendedName>
</protein>
<dbReference type="InterPro" id="IPR020846">
    <property type="entry name" value="MFS_dom"/>
</dbReference>
<feature type="transmembrane region" description="Helical" evidence="5">
    <location>
        <begin position="12"/>
        <end position="33"/>
    </location>
</feature>
<dbReference type="GO" id="GO:0016020">
    <property type="term" value="C:membrane"/>
    <property type="evidence" value="ECO:0007669"/>
    <property type="project" value="UniProtKB-SubCell"/>
</dbReference>
<dbReference type="EMBL" id="AUXW01000180">
    <property type="protein sequence ID" value="KKE81696.1"/>
    <property type="molecule type" value="Genomic_DNA"/>
</dbReference>
<dbReference type="SUPFAM" id="SSF103473">
    <property type="entry name" value="MFS general substrate transporter"/>
    <property type="match status" value="1"/>
</dbReference>
<dbReference type="PATRIC" id="fig|1129367.4.peg.4474"/>
<organism evidence="7 8">
    <name type="scientific">Pseudoalteromonas luteoviolacea S4054</name>
    <dbReference type="NCBI Taxonomy" id="1129367"/>
    <lineage>
        <taxon>Bacteria</taxon>
        <taxon>Pseudomonadati</taxon>
        <taxon>Pseudomonadota</taxon>
        <taxon>Gammaproteobacteria</taxon>
        <taxon>Alteromonadales</taxon>
        <taxon>Pseudoalteromonadaceae</taxon>
        <taxon>Pseudoalteromonas</taxon>
    </lineage>
</organism>
<keyword evidence="4 5" id="KW-0472">Membrane</keyword>
<accession>A0A0F6A766</accession>
<proteinExistence type="predicted"/>
<keyword evidence="2 5" id="KW-0812">Transmembrane</keyword>
<keyword evidence="3 5" id="KW-1133">Transmembrane helix</keyword>
<evidence type="ECO:0000313" key="7">
    <source>
        <dbReference type="EMBL" id="KKE81696.1"/>
    </source>
</evidence>
<comment type="subcellular location">
    <subcellularLocation>
        <location evidence="1">Membrane</location>
        <topology evidence="1">Multi-pass membrane protein</topology>
    </subcellularLocation>
</comment>
<dbReference type="InterPro" id="IPR053160">
    <property type="entry name" value="MFS_DHA3_Transporter"/>
</dbReference>
<evidence type="ECO:0000256" key="1">
    <source>
        <dbReference type="ARBA" id="ARBA00004141"/>
    </source>
</evidence>
<name>A0A0F6A766_9GAMM</name>
<comment type="caution">
    <text evidence="7">The sequence shown here is derived from an EMBL/GenBank/DDBJ whole genome shotgun (WGS) entry which is preliminary data.</text>
</comment>
<dbReference type="AlphaFoldDB" id="A0A0F6A766"/>
<feature type="transmembrane region" description="Helical" evidence="5">
    <location>
        <begin position="138"/>
        <end position="159"/>
    </location>
</feature>
<sequence length="418" mass="45862">MTQSQFATQYGIHLGLTMFACMLAMPIFTPYMLNLGFALQDIALAMMVMAVTIILFEVPSGMLADMLGRRKVFLFSLLFGALCNSILLFSEHHWHICAAMFFWGLSQATLSGTLNAWFVEKYQRLQGNAPINKGFAKVYGLSYLIGASAALCAALFLAFADAQVWSLTSLYQILFTSSICVFITVFVRTYVVVKETARASPAKSTNTLASQCLAIFRTCKQIEMRRLLIILIFAIPVASSIEKFWPALIENYSHAPVDTIAWLFPAMLAASFALNGLAAAISTQLCRLLKQRLGLVMALAHIAKLVCVLLLALASSIHMFIAALIFFYFCMGLAQPAQQQFQHQLSHDDVRASIESVTSLSTRLGGLLGTALTALMLSYTTLISSWLALAALSLVAIILCCTKRLNRADPQQLQAMPS</sequence>
<evidence type="ECO:0000259" key="6">
    <source>
        <dbReference type="PROSITE" id="PS50850"/>
    </source>
</evidence>
<feature type="domain" description="Major facilitator superfamily (MFS) profile" evidence="6">
    <location>
        <begin position="1"/>
        <end position="408"/>
    </location>
</feature>
<dbReference type="PANTHER" id="PTHR23530">
    <property type="entry name" value="TRANSPORT PROTEIN-RELATED"/>
    <property type="match status" value="1"/>
</dbReference>